<dbReference type="PANTHER" id="PTHR10938:SF0">
    <property type="entry name" value="TRANSLATION INITIATION FACTOR IF-3, MITOCHONDRIAL"/>
    <property type="match status" value="1"/>
</dbReference>
<evidence type="ECO:0000313" key="2">
    <source>
        <dbReference type="Proteomes" id="UP000719412"/>
    </source>
</evidence>
<organism evidence="1 2">
    <name type="scientific">Tenebrio molitor</name>
    <name type="common">Yellow mealworm beetle</name>
    <dbReference type="NCBI Taxonomy" id="7067"/>
    <lineage>
        <taxon>Eukaryota</taxon>
        <taxon>Metazoa</taxon>
        <taxon>Ecdysozoa</taxon>
        <taxon>Arthropoda</taxon>
        <taxon>Hexapoda</taxon>
        <taxon>Insecta</taxon>
        <taxon>Pterygota</taxon>
        <taxon>Neoptera</taxon>
        <taxon>Endopterygota</taxon>
        <taxon>Coleoptera</taxon>
        <taxon>Polyphaga</taxon>
        <taxon>Cucujiformia</taxon>
        <taxon>Tenebrionidae</taxon>
        <taxon>Tenebrio</taxon>
    </lineage>
</organism>
<dbReference type="Proteomes" id="UP000719412">
    <property type="component" value="Unassembled WGS sequence"/>
</dbReference>
<protein>
    <recommendedName>
        <fullName evidence="3">Translation initiation factor IF-3</fullName>
    </recommendedName>
</protein>
<dbReference type="EMBL" id="JABDTM020027045">
    <property type="protein sequence ID" value="KAH0811084.1"/>
    <property type="molecule type" value="Genomic_DNA"/>
</dbReference>
<accession>A0A8J6HAH5</accession>
<proteinExistence type="predicted"/>
<reference evidence="1" key="2">
    <citation type="submission" date="2021-08" db="EMBL/GenBank/DDBJ databases">
        <authorList>
            <person name="Eriksson T."/>
        </authorList>
    </citation>
    <scope>NUCLEOTIDE SEQUENCE</scope>
    <source>
        <strain evidence="1">Stoneville</strain>
        <tissue evidence="1">Whole head</tissue>
    </source>
</reference>
<keyword evidence="2" id="KW-1185">Reference proteome</keyword>
<gene>
    <name evidence="1" type="ORF">GEV33_011715</name>
</gene>
<dbReference type="AlphaFoldDB" id="A0A8J6HAH5"/>
<dbReference type="OrthoDB" id="21573at2759"/>
<reference evidence="1" key="1">
    <citation type="journal article" date="2020" name="J Insects Food Feed">
        <title>The yellow mealworm (Tenebrio molitor) genome: a resource for the emerging insects as food and feed industry.</title>
        <authorList>
            <person name="Eriksson T."/>
            <person name="Andere A."/>
            <person name="Kelstrup H."/>
            <person name="Emery V."/>
            <person name="Picard C."/>
        </authorList>
    </citation>
    <scope>NUCLEOTIDE SEQUENCE</scope>
    <source>
        <strain evidence="1">Stoneville</strain>
        <tissue evidence="1">Whole head</tissue>
    </source>
</reference>
<comment type="caution">
    <text evidence="1">The sequence shown here is derived from an EMBL/GenBank/DDBJ whole genome shotgun (WGS) entry which is preliminary data.</text>
</comment>
<sequence>MSLSPILQNFRVLTAIFNRKLISCSIPFSSKVPPRGVIKEVDPNTGELKTRKTNIIPKITLVSGDSVSVTTLQEAEKLSRRRDLKLIKIVDIDTKTERPVYRMMTGAEYHAEDLKQREQRKLEKQQQNIKGEKVLLINSKIAHHDLETQLRKALKWIKKNFEVRVIISGASGNVETSEKVYSAIDQYFKAEEVDAKLVQKRNKGADIKFQIIPPRYKDRNYDL</sequence>
<dbReference type="GO" id="GO:0005739">
    <property type="term" value="C:mitochondrion"/>
    <property type="evidence" value="ECO:0007669"/>
    <property type="project" value="TreeGrafter"/>
</dbReference>
<dbReference type="GO" id="GO:0032790">
    <property type="term" value="P:ribosome disassembly"/>
    <property type="evidence" value="ECO:0007669"/>
    <property type="project" value="TreeGrafter"/>
</dbReference>
<dbReference type="PANTHER" id="PTHR10938">
    <property type="entry name" value="TRANSLATION INITIATION FACTOR IF-3"/>
    <property type="match status" value="1"/>
</dbReference>
<name>A0A8J6HAH5_TENMO</name>
<dbReference type="GO" id="GO:0003743">
    <property type="term" value="F:translation initiation factor activity"/>
    <property type="evidence" value="ECO:0007669"/>
    <property type="project" value="InterPro"/>
</dbReference>
<evidence type="ECO:0000313" key="1">
    <source>
        <dbReference type="EMBL" id="KAH0811084.1"/>
    </source>
</evidence>
<dbReference type="InterPro" id="IPR001288">
    <property type="entry name" value="Translation_initiation_fac_3"/>
</dbReference>
<evidence type="ECO:0008006" key="3">
    <source>
        <dbReference type="Google" id="ProtNLM"/>
    </source>
</evidence>
<dbReference type="GO" id="GO:0043022">
    <property type="term" value="F:ribosome binding"/>
    <property type="evidence" value="ECO:0007669"/>
    <property type="project" value="TreeGrafter"/>
</dbReference>
<dbReference type="GO" id="GO:0070124">
    <property type="term" value="P:mitochondrial translational initiation"/>
    <property type="evidence" value="ECO:0007669"/>
    <property type="project" value="TreeGrafter"/>
</dbReference>